<evidence type="ECO:0000313" key="1">
    <source>
        <dbReference type="Proteomes" id="UP001652620"/>
    </source>
</evidence>
<dbReference type="GeneID" id="105233355"/>
<reference evidence="2" key="2">
    <citation type="submission" date="2025-08" db="UniProtKB">
        <authorList>
            <consortium name="RefSeq"/>
        </authorList>
    </citation>
    <scope>IDENTIFICATION</scope>
    <source>
        <tissue evidence="2">Adult</tissue>
    </source>
</reference>
<dbReference type="RefSeq" id="XP_011213726.3">
    <property type="nucleotide sequence ID" value="XM_011215424.4"/>
</dbReference>
<dbReference type="OrthoDB" id="8046192at2759"/>
<gene>
    <name evidence="2" type="primary">LOC105233355</name>
</gene>
<sequence length="160" mass="17981">MSASARSSGKIKKKDKSTNNVIKIPKSVFERTLEVINNPQHSAWTDRNNSCAKAIHSSAENNIRGMRSVDICTKMFLARTCLMKRDIKNLAKVLTVTTPSGGRIDVRWYPLCVKYGVLCLAHKNHPLFNLYLQSLASSDNSEETVKKCTQYSQNVETCNK</sequence>
<dbReference type="Proteomes" id="UP001652620">
    <property type="component" value="Chromosome 1"/>
</dbReference>
<keyword evidence="1" id="KW-1185">Reference proteome</keyword>
<dbReference type="AlphaFoldDB" id="A0A6I9W9F5"/>
<dbReference type="KEGG" id="bdr:105233355"/>
<organism evidence="1 2">
    <name type="scientific">Bactrocera dorsalis</name>
    <name type="common">Oriental fruit fly</name>
    <name type="synonym">Dacus dorsalis</name>
    <dbReference type="NCBI Taxonomy" id="27457"/>
    <lineage>
        <taxon>Eukaryota</taxon>
        <taxon>Metazoa</taxon>
        <taxon>Ecdysozoa</taxon>
        <taxon>Arthropoda</taxon>
        <taxon>Hexapoda</taxon>
        <taxon>Insecta</taxon>
        <taxon>Pterygota</taxon>
        <taxon>Neoptera</taxon>
        <taxon>Endopterygota</taxon>
        <taxon>Diptera</taxon>
        <taxon>Brachycera</taxon>
        <taxon>Muscomorpha</taxon>
        <taxon>Tephritoidea</taxon>
        <taxon>Tephritidae</taxon>
        <taxon>Bactrocera</taxon>
        <taxon>Bactrocera</taxon>
    </lineage>
</organism>
<dbReference type="InParanoid" id="A0A6I9W9F5"/>
<protein>
    <submittedName>
        <fullName evidence="2">Uncharacterized protein LOC105233355</fullName>
    </submittedName>
</protein>
<evidence type="ECO:0000313" key="2">
    <source>
        <dbReference type="RefSeq" id="XP_011213726.3"/>
    </source>
</evidence>
<proteinExistence type="predicted"/>
<reference evidence="1" key="1">
    <citation type="submission" date="2025-05" db="UniProtKB">
        <authorList>
            <consortium name="RefSeq"/>
        </authorList>
    </citation>
    <scope>NUCLEOTIDE SEQUENCE [LARGE SCALE GENOMIC DNA]</scope>
</reference>
<accession>A0A6I9W9F5</accession>
<name>A0A6I9W9F5_BACDO</name>